<dbReference type="Proteomes" id="UP000231451">
    <property type="component" value="Unassembled WGS sequence"/>
</dbReference>
<proteinExistence type="predicted"/>
<comment type="caution">
    <text evidence="3">The sequence shown here is derived from an EMBL/GenBank/DDBJ whole genome shotgun (WGS) entry which is preliminary data.</text>
</comment>
<accession>A0A2M9HER0</accession>
<dbReference type="SMART" id="SM00422">
    <property type="entry name" value="HTH_MERR"/>
    <property type="match status" value="1"/>
</dbReference>
<evidence type="ECO:0000313" key="4">
    <source>
        <dbReference type="Proteomes" id="UP000231451"/>
    </source>
</evidence>
<keyword evidence="1" id="KW-0238">DNA-binding</keyword>
<evidence type="ECO:0000256" key="1">
    <source>
        <dbReference type="ARBA" id="ARBA00023125"/>
    </source>
</evidence>
<evidence type="ECO:0000313" key="3">
    <source>
        <dbReference type="EMBL" id="PJM75310.1"/>
    </source>
</evidence>
<dbReference type="PROSITE" id="PS00552">
    <property type="entry name" value="HTH_MERR_1"/>
    <property type="match status" value="1"/>
</dbReference>
<keyword evidence="4" id="KW-1185">Reference proteome</keyword>
<feature type="domain" description="HTH merR-type" evidence="2">
    <location>
        <begin position="42"/>
        <end position="111"/>
    </location>
</feature>
<dbReference type="Pfam" id="PF13411">
    <property type="entry name" value="MerR_1"/>
    <property type="match status" value="1"/>
</dbReference>
<sequence>MAMTKITPQVRRAYAMCAEALVIGRVTLDTVDELGLNADMPVFTVSAAAQLVDVHPQTLRQYDRLGLIVPQRTPGGARRYSLRDIDRLTQAQHMSQDESINLAGITRVLALMEENRQLKRQNRLLRRRLEGNLVFEADADGEVIEVQRIRRTRERSPYRRTILQITAR</sequence>
<gene>
    <name evidence="3" type="ORF">CSQ87_04655</name>
</gene>
<protein>
    <submittedName>
        <fullName evidence="3">Heat-shock protein HspR</fullName>
    </submittedName>
</protein>
<dbReference type="AlphaFoldDB" id="A0A2M9HER0"/>
<dbReference type="PANTHER" id="PTHR30204:SF58">
    <property type="entry name" value="HTH-TYPE TRANSCRIPTIONAL REGULATOR YFMP"/>
    <property type="match status" value="1"/>
</dbReference>
<dbReference type="NCBIfam" id="NF047375">
    <property type="entry name" value="HeatShock_HspR"/>
    <property type="match status" value="1"/>
</dbReference>
<dbReference type="EMBL" id="PEBK01000004">
    <property type="protein sequence ID" value="PJM75310.1"/>
    <property type="molecule type" value="Genomic_DNA"/>
</dbReference>
<dbReference type="GO" id="GO:0003700">
    <property type="term" value="F:DNA-binding transcription factor activity"/>
    <property type="evidence" value="ECO:0007669"/>
    <property type="project" value="InterPro"/>
</dbReference>
<organism evidence="3 4">
    <name type="scientific">Bifidobacterium simiarum</name>
    <dbReference type="NCBI Taxonomy" id="2045441"/>
    <lineage>
        <taxon>Bacteria</taxon>
        <taxon>Bacillati</taxon>
        <taxon>Actinomycetota</taxon>
        <taxon>Actinomycetes</taxon>
        <taxon>Bifidobacteriales</taxon>
        <taxon>Bifidobacteriaceae</taxon>
        <taxon>Bifidobacterium</taxon>
    </lineage>
</organism>
<dbReference type="Gene3D" id="1.10.1660.10">
    <property type="match status" value="1"/>
</dbReference>
<dbReference type="GO" id="GO:0003677">
    <property type="term" value="F:DNA binding"/>
    <property type="evidence" value="ECO:0007669"/>
    <property type="project" value="UniProtKB-KW"/>
</dbReference>
<dbReference type="InterPro" id="IPR000551">
    <property type="entry name" value="MerR-type_HTH_dom"/>
</dbReference>
<evidence type="ECO:0000259" key="2">
    <source>
        <dbReference type="PROSITE" id="PS50937"/>
    </source>
</evidence>
<name>A0A2M9HER0_9BIFI</name>
<reference evidence="3 4" key="1">
    <citation type="submission" date="2017-10" db="EMBL/GenBank/DDBJ databases">
        <title>Draft genome sequences of strains TRE 1, TRE 9, TRE H and TRI 7, isolated from tamarins, belonging to four potential novel Bifidobacterium species.</title>
        <authorList>
            <person name="Mattarelli P."/>
            <person name="Modesto M."/>
            <person name="Puglisi E."/>
            <person name="Morelli L."/>
            <person name="Spezio C."/>
            <person name="Bonetti A."/>
            <person name="Sandri C."/>
        </authorList>
    </citation>
    <scope>NUCLEOTIDE SEQUENCE [LARGE SCALE GENOMIC DNA]</scope>
    <source>
        <strain evidence="4">TRI7</strain>
    </source>
</reference>
<dbReference type="OrthoDB" id="5345718at2"/>
<dbReference type="PANTHER" id="PTHR30204">
    <property type="entry name" value="REDOX-CYCLING DRUG-SENSING TRANSCRIPTIONAL ACTIVATOR SOXR"/>
    <property type="match status" value="1"/>
</dbReference>
<dbReference type="InterPro" id="IPR047057">
    <property type="entry name" value="MerR_fam"/>
</dbReference>
<dbReference type="SUPFAM" id="SSF46955">
    <property type="entry name" value="Putative DNA-binding domain"/>
    <property type="match status" value="1"/>
</dbReference>
<dbReference type="InterPro" id="IPR009061">
    <property type="entry name" value="DNA-bd_dom_put_sf"/>
</dbReference>
<dbReference type="PROSITE" id="PS50937">
    <property type="entry name" value="HTH_MERR_2"/>
    <property type="match status" value="1"/>
</dbReference>